<organism evidence="3 4">
    <name type="scientific">Thalictrum thalictroides</name>
    <name type="common">Rue-anemone</name>
    <name type="synonym">Anemone thalictroides</name>
    <dbReference type="NCBI Taxonomy" id="46969"/>
    <lineage>
        <taxon>Eukaryota</taxon>
        <taxon>Viridiplantae</taxon>
        <taxon>Streptophyta</taxon>
        <taxon>Embryophyta</taxon>
        <taxon>Tracheophyta</taxon>
        <taxon>Spermatophyta</taxon>
        <taxon>Magnoliopsida</taxon>
        <taxon>Ranunculales</taxon>
        <taxon>Ranunculaceae</taxon>
        <taxon>Thalictroideae</taxon>
        <taxon>Thalictrum</taxon>
    </lineage>
</organism>
<evidence type="ECO:0000313" key="3">
    <source>
        <dbReference type="EMBL" id="KAF5192744.1"/>
    </source>
</evidence>
<feature type="non-terminal residue" evidence="3">
    <location>
        <position position="453"/>
    </location>
</feature>
<dbReference type="EMBL" id="JABWDY010020987">
    <property type="protein sequence ID" value="KAF5192744.1"/>
    <property type="molecule type" value="Genomic_DNA"/>
</dbReference>
<dbReference type="AlphaFoldDB" id="A0A7J6W5T5"/>
<dbReference type="GO" id="GO:0010792">
    <property type="term" value="P:DNA double-strand break processing involved in repair via single-strand annealing"/>
    <property type="evidence" value="ECO:0007669"/>
    <property type="project" value="TreeGrafter"/>
</dbReference>
<feature type="compositionally biased region" description="Basic and acidic residues" evidence="2">
    <location>
        <begin position="338"/>
        <end position="355"/>
    </location>
</feature>
<sequence>MESDLPSTQLGYLLDINDAMDIAEMSMVIVATIQEVKNRISHIEYIFCSKLYPDIQSGSKSSCKQFVEAMKLAEDGWRKKESSLLSQIEELQFEKNNALEENQKLVASLEEKAKLTNHEFKKATEDDWKRKESLLLVQIEEIRLEKQQAVEENRCLVVSLQKEKTKLLYNEQLLNELEMEKKLFVAKLESLQENEEVADHQLKQKAEDVADRRCAQERLLQQLELKDMEIMNEKKKRREVIDTYKKLKSQYNFLCSKFGLKDKDPQTSGPASMMNEQKGANNLQEKLDDSIVSRLSDYSSTRSNIKTPSLSTSCSLKSPASVKSEPLAGNKRSVPPWRDTRSRQEAEGADPHDDFLDTPMDNIKGNLNKVLKQEVQDYPVLAPKDVSLDSLDDETQDMNVEPSPQKQQISITRTGDRGFKYVEPVRKKSDRENLKGFECKQCKKFYDAVIPDK</sequence>
<dbReference type="PANTHER" id="PTHR15107:SF0">
    <property type="entry name" value="DNA ENDONUCLEASE ACTIVATOR CTP1 C-TERMINAL DOMAIN-CONTAINING PROTEIN"/>
    <property type="match status" value="1"/>
</dbReference>
<keyword evidence="1" id="KW-0175">Coiled coil</keyword>
<dbReference type="Proteomes" id="UP000554482">
    <property type="component" value="Unassembled WGS sequence"/>
</dbReference>
<feature type="region of interest" description="Disordered" evidence="2">
    <location>
        <begin position="298"/>
        <end position="358"/>
    </location>
</feature>
<comment type="caution">
    <text evidence="3">The sequence shown here is derived from an EMBL/GenBank/DDBJ whole genome shotgun (WGS) entry which is preliminary data.</text>
</comment>
<gene>
    <name evidence="3" type="ORF">FRX31_017669</name>
</gene>
<dbReference type="PANTHER" id="PTHR15107">
    <property type="entry name" value="RETINOBLASTOMA BINDING PROTEIN 8"/>
    <property type="match status" value="1"/>
</dbReference>
<proteinExistence type="predicted"/>
<feature type="coiled-coil region" evidence="1">
    <location>
        <begin position="174"/>
        <end position="250"/>
    </location>
</feature>
<accession>A0A7J6W5T5</accession>
<feature type="compositionally biased region" description="Polar residues" evidence="2">
    <location>
        <begin position="298"/>
        <end position="318"/>
    </location>
</feature>
<keyword evidence="4" id="KW-1185">Reference proteome</keyword>
<dbReference type="InterPro" id="IPR033316">
    <property type="entry name" value="RBBP8-like"/>
</dbReference>
<dbReference type="GO" id="GO:0003684">
    <property type="term" value="F:damaged DNA binding"/>
    <property type="evidence" value="ECO:0007669"/>
    <property type="project" value="TreeGrafter"/>
</dbReference>
<dbReference type="OrthoDB" id="5801062at2759"/>
<protein>
    <submittedName>
        <fullName evidence="3">Gamma response</fullName>
    </submittedName>
</protein>
<reference evidence="3 4" key="1">
    <citation type="submission" date="2020-06" db="EMBL/GenBank/DDBJ databases">
        <title>Transcriptomic and genomic resources for Thalictrum thalictroides and T. hernandezii: Facilitating candidate gene discovery in an emerging model plant lineage.</title>
        <authorList>
            <person name="Arias T."/>
            <person name="Riano-Pachon D.M."/>
            <person name="Di Stilio V.S."/>
        </authorList>
    </citation>
    <scope>NUCLEOTIDE SEQUENCE [LARGE SCALE GENOMIC DNA]</scope>
    <source>
        <strain evidence="4">cv. WT478/WT964</strain>
        <tissue evidence="3">Leaves</tissue>
    </source>
</reference>
<evidence type="ECO:0000313" key="4">
    <source>
        <dbReference type="Proteomes" id="UP000554482"/>
    </source>
</evidence>
<evidence type="ECO:0000256" key="2">
    <source>
        <dbReference type="SAM" id="MobiDB-lite"/>
    </source>
</evidence>
<name>A0A7J6W5T5_THATH</name>
<evidence type="ECO:0000256" key="1">
    <source>
        <dbReference type="SAM" id="Coils"/>
    </source>
</evidence>
<feature type="coiled-coil region" evidence="1">
    <location>
        <begin position="81"/>
        <end position="126"/>
    </location>
</feature>